<comment type="caution">
    <text evidence="2">The sequence shown here is derived from an EMBL/GenBank/DDBJ whole genome shotgun (WGS) entry which is preliminary data.</text>
</comment>
<keyword evidence="1" id="KW-0472">Membrane</keyword>
<sequence>MVTTEEPRTTTPTTTLKSCDCGKYSHSCYLDTMDRKLCLCHFGYVQMNGYCYATTTTSMVTTEEPSTTAPTTTLRDCYCGINSRSCISWFGRKICDCYAGYDQVDGYRLGNQMLWRVIQVSLTGALLIVLMGMFCFWCRMKK</sequence>
<feature type="transmembrane region" description="Helical" evidence="1">
    <location>
        <begin position="117"/>
        <end position="138"/>
    </location>
</feature>
<evidence type="ECO:0000256" key="1">
    <source>
        <dbReference type="SAM" id="Phobius"/>
    </source>
</evidence>
<keyword evidence="1" id="KW-0812">Transmembrane</keyword>
<dbReference type="AlphaFoldDB" id="A0AAV4WE80"/>
<dbReference type="EMBL" id="BPLR01016005">
    <property type="protein sequence ID" value="GIY80390.1"/>
    <property type="molecule type" value="Genomic_DNA"/>
</dbReference>
<keyword evidence="1" id="KW-1133">Transmembrane helix</keyword>
<evidence type="ECO:0000313" key="3">
    <source>
        <dbReference type="Proteomes" id="UP001054945"/>
    </source>
</evidence>
<accession>A0AAV4WE80</accession>
<organism evidence="2 3">
    <name type="scientific">Caerostris extrusa</name>
    <name type="common">Bark spider</name>
    <name type="synonym">Caerostris bankana</name>
    <dbReference type="NCBI Taxonomy" id="172846"/>
    <lineage>
        <taxon>Eukaryota</taxon>
        <taxon>Metazoa</taxon>
        <taxon>Ecdysozoa</taxon>
        <taxon>Arthropoda</taxon>
        <taxon>Chelicerata</taxon>
        <taxon>Arachnida</taxon>
        <taxon>Araneae</taxon>
        <taxon>Araneomorphae</taxon>
        <taxon>Entelegynae</taxon>
        <taxon>Araneoidea</taxon>
        <taxon>Araneidae</taxon>
        <taxon>Caerostris</taxon>
    </lineage>
</organism>
<dbReference type="Proteomes" id="UP001054945">
    <property type="component" value="Unassembled WGS sequence"/>
</dbReference>
<proteinExistence type="predicted"/>
<evidence type="ECO:0000313" key="2">
    <source>
        <dbReference type="EMBL" id="GIY80390.1"/>
    </source>
</evidence>
<gene>
    <name evidence="2" type="ORF">CEXT_620721</name>
</gene>
<keyword evidence="3" id="KW-1185">Reference proteome</keyword>
<reference evidence="2 3" key="1">
    <citation type="submission" date="2021-06" db="EMBL/GenBank/DDBJ databases">
        <title>Caerostris extrusa draft genome.</title>
        <authorList>
            <person name="Kono N."/>
            <person name="Arakawa K."/>
        </authorList>
    </citation>
    <scope>NUCLEOTIDE SEQUENCE [LARGE SCALE GENOMIC DNA]</scope>
</reference>
<protein>
    <submittedName>
        <fullName evidence="2">Uncharacterized protein</fullName>
    </submittedName>
</protein>
<name>A0AAV4WE80_CAEEX</name>